<dbReference type="PANTHER" id="PTHR43630">
    <property type="entry name" value="POLY-BETA-1,6-N-ACETYL-D-GLUCOSAMINE SYNTHASE"/>
    <property type="match status" value="1"/>
</dbReference>
<dbReference type="Pfam" id="PF00535">
    <property type="entry name" value="Glycos_transf_2"/>
    <property type="match status" value="1"/>
</dbReference>
<dbReference type="Proteomes" id="UP000176778">
    <property type="component" value="Unassembled WGS sequence"/>
</dbReference>
<sequence length="287" mass="33339">MPTLSVVLATRNEEANIGDCLASVRNLANEIIVVDESSEDKTVEIARDYEAKVKIVQHEPIFHKTKQKAMDLATGDWILQLDADERVTPYLAKEIKKVLSLTPVELEQYQKTLPKRKLFLRHQRIVAERDEPVGTTGGAYVAFFIPRLNYFLGRYLRYGGVYPDGVIRLVKKGRATFPAKSVHEQLEVDGRVGWLANDLVHMADPTFTRYLARNSYYIDLLAKDLRKQKVQKSFIQGLNYFLVKPVWWFFLTQIRHKGILDGWQGIVFSFFSALRFPRAYWRYLRHD</sequence>
<dbReference type="Gene3D" id="3.90.550.10">
    <property type="entry name" value="Spore Coat Polysaccharide Biosynthesis Protein SpsA, Chain A"/>
    <property type="match status" value="1"/>
</dbReference>
<dbReference type="InterPro" id="IPR029044">
    <property type="entry name" value="Nucleotide-diphossugar_trans"/>
</dbReference>
<accession>A0A1F7X2T9</accession>
<dbReference type="SUPFAM" id="SSF53448">
    <property type="entry name" value="Nucleotide-diphospho-sugar transferases"/>
    <property type="match status" value="1"/>
</dbReference>
<dbReference type="AlphaFoldDB" id="A0A1F7X2T9"/>
<dbReference type="CDD" id="cd02511">
    <property type="entry name" value="Beta4Glucosyltransferase"/>
    <property type="match status" value="1"/>
</dbReference>
<evidence type="ECO:0000313" key="3">
    <source>
        <dbReference type="Proteomes" id="UP000176778"/>
    </source>
</evidence>
<proteinExistence type="predicted"/>
<dbReference type="PANTHER" id="PTHR43630:SF2">
    <property type="entry name" value="GLYCOSYLTRANSFERASE"/>
    <property type="match status" value="1"/>
</dbReference>
<organism evidence="2 3">
    <name type="scientific">Candidatus Woesebacteria bacterium RBG_13_46_13</name>
    <dbReference type="NCBI Taxonomy" id="1802479"/>
    <lineage>
        <taxon>Bacteria</taxon>
        <taxon>Candidatus Woeseibacteriota</taxon>
    </lineage>
</organism>
<evidence type="ECO:0000259" key="1">
    <source>
        <dbReference type="Pfam" id="PF00535"/>
    </source>
</evidence>
<dbReference type="STRING" id="1802479.A2Y68_00285"/>
<reference evidence="2 3" key="1">
    <citation type="journal article" date="2016" name="Nat. Commun.">
        <title>Thousands of microbial genomes shed light on interconnected biogeochemical processes in an aquifer system.</title>
        <authorList>
            <person name="Anantharaman K."/>
            <person name="Brown C.T."/>
            <person name="Hug L.A."/>
            <person name="Sharon I."/>
            <person name="Castelle C.J."/>
            <person name="Probst A.J."/>
            <person name="Thomas B.C."/>
            <person name="Singh A."/>
            <person name="Wilkins M.J."/>
            <person name="Karaoz U."/>
            <person name="Brodie E.L."/>
            <person name="Williams K.H."/>
            <person name="Hubbard S.S."/>
            <person name="Banfield J.F."/>
        </authorList>
    </citation>
    <scope>NUCLEOTIDE SEQUENCE [LARGE SCALE GENOMIC DNA]</scope>
</reference>
<dbReference type="InterPro" id="IPR001173">
    <property type="entry name" value="Glyco_trans_2-like"/>
</dbReference>
<name>A0A1F7X2T9_9BACT</name>
<protein>
    <recommendedName>
        <fullName evidence="1">Glycosyltransferase 2-like domain-containing protein</fullName>
    </recommendedName>
</protein>
<evidence type="ECO:0000313" key="2">
    <source>
        <dbReference type="EMBL" id="OGM09396.1"/>
    </source>
</evidence>
<gene>
    <name evidence="2" type="ORF">A2Y68_00285</name>
</gene>
<comment type="caution">
    <text evidence="2">The sequence shown here is derived from an EMBL/GenBank/DDBJ whole genome shotgun (WGS) entry which is preliminary data.</text>
</comment>
<dbReference type="EMBL" id="MGFR01000005">
    <property type="protein sequence ID" value="OGM09396.1"/>
    <property type="molecule type" value="Genomic_DNA"/>
</dbReference>
<feature type="domain" description="Glycosyltransferase 2-like" evidence="1">
    <location>
        <begin position="5"/>
        <end position="96"/>
    </location>
</feature>